<protein>
    <submittedName>
        <fullName evidence="2">Uncharacterized protein</fullName>
    </submittedName>
</protein>
<reference evidence="2 3" key="1">
    <citation type="submission" date="2021-04" db="EMBL/GenBank/DDBJ databases">
        <authorList>
            <person name="De Guttry C."/>
            <person name="Zahm M."/>
            <person name="Klopp C."/>
            <person name="Cabau C."/>
            <person name="Louis A."/>
            <person name="Berthelot C."/>
            <person name="Parey E."/>
            <person name="Roest Crollius H."/>
            <person name="Montfort J."/>
            <person name="Robinson-Rechavi M."/>
            <person name="Bucao C."/>
            <person name="Bouchez O."/>
            <person name="Gislard M."/>
            <person name="Lluch J."/>
            <person name="Milhes M."/>
            <person name="Lampietro C."/>
            <person name="Lopez Roques C."/>
            <person name="Donnadieu C."/>
            <person name="Braasch I."/>
            <person name="Desvignes T."/>
            <person name="Postlethwait J."/>
            <person name="Bobe J."/>
            <person name="Wedekind C."/>
            <person name="Guiguen Y."/>
        </authorList>
    </citation>
    <scope>NUCLEOTIDE SEQUENCE [LARGE SCALE GENOMIC DNA]</scope>
    <source>
        <strain evidence="2">Cs_M1</strain>
        <tissue evidence="2">Blood</tissue>
    </source>
</reference>
<sequence length="82" mass="9128">MTHLSTPSENGEETEKVQRKAKPKSRPIKTTIGNNQHQQILPQGSKLAEPLGPVEPVEPALPSQPVEIEIETLDIIRKRQKS</sequence>
<gene>
    <name evidence="2" type="ORF">J4Q44_G00260790</name>
</gene>
<feature type="region of interest" description="Disordered" evidence="1">
    <location>
        <begin position="1"/>
        <end position="65"/>
    </location>
</feature>
<evidence type="ECO:0000313" key="2">
    <source>
        <dbReference type="EMBL" id="KAK6303625.1"/>
    </source>
</evidence>
<feature type="compositionally biased region" description="Polar residues" evidence="1">
    <location>
        <begin position="31"/>
        <end position="42"/>
    </location>
</feature>
<comment type="caution">
    <text evidence="2">The sequence shown here is derived from an EMBL/GenBank/DDBJ whole genome shotgun (WGS) entry which is preliminary data.</text>
</comment>
<name>A0AAN8LCR6_9TELE</name>
<evidence type="ECO:0000313" key="3">
    <source>
        <dbReference type="Proteomes" id="UP001356427"/>
    </source>
</evidence>
<proteinExistence type="predicted"/>
<dbReference type="AlphaFoldDB" id="A0AAN8LCR6"/>
<accession>A0AAN8LCR6</accession>
<dbReference type="EMBL" id="JAGTTL010000024">
    <property type="protein sequence ID" value="KAK6303625.1"/>
    <property type="molecule type" value="Genomic_DNA"/>
</dbReference>
<dbReference type="Proteomes" id="UP001356427">
    <property type="component" value="Unassembled WGS sequence"/>
</dbReference>
<keyword evidence="3" id="KW-1185">Reference proteome</keyword>
<evidence type="ECO:0000256" key="1">
    <source>
        <dbReference type="SAM" id="MobiDB-lite"/>
    </source>
</evidence>
<organism evidence="2 3">
    <name type="scientific">Coregonus suidteri</name>
    <dbReference type="NCBI Taxonomy" id="861788"/>
    <lineage>
        <taxon>Eukaryota</taxon>
        <taxon>Metazoa</taxon>
        <taxon>Chordata</taxon>
        <taxon>Craniata</taxon>
        <taxon>Vertebrata</taxon>
        <taxon>Euteleostomi</taxon>
        <taxon>Actinopterygii</taxon>
        <taxon>Neopterygii</taxon>
        <taxon>Teleostei</taxon>
        <taxon>Protacanthopterygii</taxon>
        <taxon>Salmoniformes</taxon>
        <taxon>Salmonidae</taxon>
        <taxon>Coregoninae</taxon>
        <taxon>Coregonus</taxon>
    </lineage>
</organism>